<dbReference type="InterPro" id="IPR000182">
    <property type="entry name" value="GNAT_dom"/>
</dbReference>
<feature type="domain" description="N-acetyltransferase" evidence="1">
    <location>
        <begin position="127"/>
        <end position="254"/>
    </location>
</feature>
<dbReference type="SUPFAM" id="SSF55729">
    <property type="entry name" value="Acyl-CoA N-acyltransferases (Nat)"/>
    <property type="match status" value="1"/>
</dbReference>
<dbReference type="Pfam" id="PF12746">
    <property type="entry name" value="GNAT_acetyltran"/>
    <property type="match status" value="1"/>
</dbReference>
<proteinExistence type="predicted"/>
<accession>A0A1R1RUJ1</accession>
<keyword evidence="3" id="KW-1185">Reference proteome</keyword>
<evidence type="ECO:0000313" key="2">
    <source>
        <dbReference type="EMBL" id="OMI07518.1"/>
    </source>
</evidence>
<dbReference type="PANTHER" id="PTHR31143">
    <property type="match status" value="1"/>
</dbReference>
<dbReference type="AlphaFoldDB" id="A0A1R1RUJ1"/>
<dbReference type="PANTHER" id="PTHR31143:SF2">
    <property type="entry name" value="FR47-LIKE DOMAIN-CONTAINING PROTEIN-RELATED"/>
    <property type="match status" value="1"/>
</dbReference>
<dbReference type="EMBL" id="MTJL01000010">
    <property type="protein sequence ID" value="OMI07518.1"/>
    <property type="molecule type" value="Genomic_DNA"/>
</dbReference>
<protein>
    <submittedName>
        <fullName evidence="2">Rhodopsin</fullName>
    </submittedName>
</protein>
<sequence length="254" mass="28689">MIQLTPADMLTAKQMLTEGSPTFSHALAEGIIPGKIFADDPAYPRTALFQTSSGIYYLAGTLPDTGGDKWLHYLNEQRNGGRFTVFSASEDWDAFLIGGLKEPLKQMKRTTFSFADERSNPREEIGVKIEMFHEADCKQSVHFSEKYADEYWGGTANFLKNSFGFKVLHEGRTVSECVAIFRSERFAEVDIATHADFRGKGFAVHCARAFISYCKDHKLEPRWDCDLHNKASIRLAEKLGFCPLKTYSLFVGKR</sequence>
<organism evidence="2 3">
    <name type="scientific">Bacillus swezeyi</name>
    <dbReference type="NCBI Taxonomy" id="1925020"/>
    <lineage>
        <taxon>Bacteria</taxon>
        <taxon>Bacillati</taxon>
        <taxon>Bacillota</taxon>
        <taxon>Bacilli</taxon>
        <taxon>Bacillales</taxon>
        <taxon>Bacillaceae</taxon>
        <taxon>Bacillus</taxon>
    </lineage>
</organism>
<dbReference type="Gene3D" id="3.40.630.30">
    <property type="match status" value="1"/>
</dbReference>
<dbReference type="OrthoDB" id="7054616at2"/>
<gene>
    <name evidence="2" type="ORF">BW143_06385</name>
</gene>
<evidence type="ECO:0000313" key="3">
    <source>
        <dbReference type="Proteomes" id="UP000187367"/>
    </source>
</evidence>
<dbReference type="GO" id="GO:0016747">
    <property type="term" value="F:acyltransferase activity, transferring groups other than amino-acyl groups"/>
    <property type="evidence" value="ECO:0007669"/>
    <property type="project" value="InterPro"/>
</dbReference>
<dbReference type="InterPro" id="IPR027365">
    <property type="entry name" value="GNAT_acetyltra_YdfB-like"/>
</dbReference>
<reference evidence="2 3" key="1">
    <citation type="submission" date="2017-01" db="EMBL/GenBank/DDBJ databases">
        <title>Bacillus phylogenomics.</title>
        <authorList>
            <person name="Dunlap C."/>
        </authorList>
    </citation>
    <scope>NUCLEOTIDE SEQUENCE [LARGE SCALE GENOMIC DNA]</scope>
    <source>
        <strain evidence="2 3">NRRL B-41282</strain>
    </source>
</reference>
<name>A0A1R1RUJ1_9BACI</name>
<comment type="caution">
    <text evidence="2">The sequence shown here is derived from an EMBL/GenBank/DDBJ whole genome shotgun (WGS) entry which is preliminary data.</text>
</comment>
<dbReference type="PROSITE" id="PS51186">
    <property type="entry name" value="GNAT"/>
    <property type="match status" value="1"/>
</dbReference>
<dbReference type="Proteomes" id="UP000187367">
    <property type="component" value="Unassembled WGS sequence"/>
</dbReference>
<accession>A0A1R1QS98</accession>
<dbReference type="RefSeq" id="WP_076761941.1">
    <property type="nucleotide sequence ID" value="NZ_JARMMH010000001.1"/>
</dbReference>
<evidence type="ECO:0000259" key="1">
    <source>
        <dbReference type="PROSITE" id="PS51186"/>
    </source>
</evidence>
<dbReference type="InterPro" id="IPR016181">
    <property type="entry name" value="Acyl_CoA_acyltransferase"/>
</dbReference>